<dbReference type="InterPro" id="IPR039424">
    <property type="entry name" value="SBP_5"/>
</dbReference>
<dbReference type="InterPro" id="IPR000914">
    <property type="entry name" value="SBP_5_dom"/>
</dbReference>
<reference evidence="6 7" key="1">
    <citation type="submission" date="2018-10" db="EMBL/GenBank/DDBJ databases">
        <title>Notoacmeibacter sp. M2BS9Y-3-1, whole genome shotgun sequence.</title>
        <authorList>
            <person name="Tuo L."/>
        </authorList>
    </citation>
    <scope>NUCLEOTIDE SEQUENCE [LARGE SCALE GENOMIC DNA]</scope>
    <source>
        <strain evidence="6 7">M2BS9Y-3-1</strain>
    </source>
</reference>
<dbReference type="AlphaFoldDB" id="A0A3L7J412"/>
<dbReference type="PROSITE" id="PS01040">
    <property type="entry name" value="SBP_BACTERIAL_5"/>
    <property type="match status" value="1"/>
</dbReference>
<dbReference type="Pfam" id="PF00496">
    <property type="entry name" value="SBP_bac_5"/>
    <property type="match status" value="1"/>
</dbReference>
<dbReference type="PIRSF" id="PIRSF002741">
    <property type="entry name" value="MppA"/>
    <property type="match status" value="1"/>
</dbReference>
<dbReference type="GO" id="GO:0030288">
    <property type="term" value="C:outer membrane-bounded periplasmic space"/>
    <property type="evidence" value="ECO:0007669"/>
    <property type="project" value="UniProtKB-ARBA"/>
</dbReference>
<evidence type="ECO:0000256" key="2">
    <source>
        <dbReference type="ARBA" id="ARBA00005695"/>
    </source>
</evidence>
<dbReference type="Gene3D" id="3.10.105.10">
    <property type="entry name" value="Dipeptide-binding Protein, Domain 3"/>
    <property type="match status" value="1"/>
</dbReference>
<dbReference type="SUPFAM" id="SSF53850">
    <property type="entry name" value="Periplasmic binding protein-like II"/>
    <property type="match status" value="1"/>
</dbReference>
<dbReference type="InterPro" id="IPR023765">
    <property type="entry name" value="SBP_5_CS"/>
</dbReference>
<evidence type="ECO:0000313" key="7">
    <source>
        <dbReference type="Proteomes" id="UP000281094"/>
    </source>
</evidence>
<name>A0A3L7J412_9HYPH</name>
<dbReference type="CDD" id="cd08508">
    <property type="entry name" value="PBP2_NikA_DppA_OppA_like_1"/>
    <property type="match status" value="1"/>
</dbReference>
<dbReference type="GO" id="GO:0015833">
    <property type="term" value="P:peptide transport"/>
    <property type="evidence" value="ECO:0007669"/>
    <property type="project" value="TreeGrafter"/>
</dbReference>
<dbReference type="Gene3D" id="3.90.76.10">
    <property type="entry name" value="Dipeptide-binding Protein, Domain 1"/>
    <property type="match status" value="1"/>
</dbReference>
<dbReference type="Gene3D" id="3.40.190.10">
    <property type="entry name" value="Periplasmic binding protein-like II"/>
    <property type="match status" value="1"/>
</dbReference>
<sequence length="503" mass="55173">MAGVATPHAALAETLHVGINAADITNLDPIRASATADLALVSWMYNGLVRFAPGSADPSSIEPDLAESWESSDDGLEWTFKLRDGVKFHGDYGTLSAEDVVFSLNRAADTEASSFASDFSSVESIEAIDPLTVRITLNEPVPGFLGLIADYHGGNIVSKKAVEEKGSDFNSNPIGTGPFMFDRAVTQQAVYLKAFPDYFRGAPKIDDIQFDLIPSDSSRELAFRSGELDLIYGKREQMWVDQAEQWDNTVVDIFDPGEYRTLFLNMTHEPLDNLKVRQAIAHAVDLDQIVEFVGSDVGPKGCSSVPTGYMGESCDQPYEFDPEKSKQLLKEGGFEDGLTLNSISSSSSSQLPIMEVIQAQLSNVGIDLQLKVVDHPTYHEQIRQDLSDVVFYGAARYPVADSYLSQFYHSDAAIGKPTAVTNFAHCDAGDDDITAARNATTDDERMAYWADAQKKIRDQVCSVPLFSLKQVWVRNAALDYGYELKGALNLAPLITEETTLTRQ</sequence>
<feature type="domain" description="Solute-binding protein family 5" evidence="5">
    <location>
        <begin position="61"/>
        <end position="411"/>
    </location>
</feature>
<evidence type="ECO:0000256" key="1">
    <source>
        <dbReference type="ARBA" id="ARBA00004418"/>
    </source>
</evidence>
<keyword evidence="4" id="KW-0732">Signal</keyword>
<dbReference type="InterPro" id="IPR030678">
    <property type="entry name" value="Peptide/Ni-bd"/>
</dbReference>
<keyword evidence="7" id="KW-1185">Reference proteome</keyword>
<dbReference type="GO" id="GO:0043190">
    <property type="term" value="C:ATP-binding cassette (ABC) transporter complex"/>
    <property type="evidence" value="ECO:0007669"/>
    <property type="project" value="InterPro"/>
</dbReference>
<organism evidence="6 7">
    <name type="scientific">Notoacmeibacter ruber</name>
    <dbReference type="NCBI Taxonomy" id="2670375"/>
    <lineage>
        <taxon>Bacteria</taxon>
        <taxon>Pseudomonadati</taxon>
        <taxon>Pseudomonadota</taxon>
        <taxon>Alphaproteobacteria</taxon>
        <taxon>Hyphomicrobiales</taxon>
        <taxon>Notoacmeibacteraceae</taxon>
        <taxon>Notoacmeibacter</taxon>
    </lineage>
</organism>
<dbReference type="Proteomes" id="UP000281094">
    <property type="component" value="Unassembled WGS sequence"/>
</dbReference>
<dbReference type="PANTHER" id="PTHR30290">
    <property type="entry name" value="PERIPLASMIC BINDING COMPONENT OF ABC TRANSPORTER"/>
    <property type="match status" value="1"/>
</dbReference>
<dbReference type="GO" id="GO:1904680">
    <property type="term" value="F:peptide transmembrane transporter activity"/>
    <property type="evidence" value="ECO:0007669"/>
    <property type="project" value="TreeGrafter"/>
</dbReference>
<evidence type="ECO:0000259" key="5">
    <source>
        <dbReference type="Pfam" id="PF00496"/>
    </source>
</evidence>
<proteinExistence type="inferred from homology"/>
<dbReference type="PANTHER" id="PTHR30290:SF10">
    <property type="entry name" value="PERIPLASMIC OLIGOPEPTIDE-BINDING PROTEIN-RELATED"/>
    <property type="match status" value="1"/>
</dbReference>
<keyword evidence="3" id="KW-0813">Transport</keyword>
<protein>
    <submittedName>
        <fullName evidence="6">Polyamine ABC transporter substrate-binding protein</fullName>
    </submittedName>
</protein>
<evidence type="ECO:0000313" key="6">
    <source>
        <dbReference type="EMBL" id="RLQ85199.1"/>
    </source>
</evidence>
<evidence type="ECO:0000256" key="4">
    <source>
        <dbReference type="ARBA" id="ARBA00022729"/>
    </source>
</evidence>
<accession>A0A3L7J412</accession>
<comment type="caution">
    <text evidence="6">The sequence shown here is derived from an EMBL/GenBank/DDBJ whole genome shotgun (WGS) entry which is preliminary data.</text>
</comment>
<dbReference type="EMBL" id="RCWN01000002">
    <property type="protein sequence ID" value="RLQ85199.1"/>
    <property type="molecule type" value="Genomic_DNA"/>
</dbReference>
<evidence type="ECO:0000256" key="3">
    <source>
        <dbReference type="ARBA" id="ARBA00022448"/>
    </source>
</evidence>
<gene>
    <name evidence="6" type="ORF">D8780_14640</name>
</gene>
<comment type="similarity">
    <text evidence="2">Belongs to the bacterial solute-binding protein 5 family.</text>
</comment>
<comment type="subcellular location">
    <subcellularLocation>
        <location evidence="1">Periplasm</location>
    </subcellularLocation>
</comment>